<feature type="compositionally biased region" description="Polar residues" evidence="1">
    <location>
        <begin position="398"/>
        <end position="412"/>
    </location>
</feature>
<feature type="non-terminal residue" evidence="2">
    <location>
        <position position="1"/>
    </location>
</feature>
<feature type="non-terminal residue" evidence="2">
    <location>
        <position position="412"/>
    </location>
</feature>
<feature type="compositionally biased region" description="Basic and acidic residues" evidence="1">
    <location>
        <begin position="267"/>
        <end position="287"/>
    </location>
</feature>
<evidence type="ECO:0000313" key="2">
    <source>
        <dbReference type="EMBL" id="GIL83886.1"/>
    </source>
</evidence>
<evidence type="ECO:0000313" key="3">
    <source>
        <dbReference type="Proteomes" id="UP000747110"/>
    </source>
</evidence>
<sequence>GVAPLIGKLSSQERRAERLAAARRQQLQLAALNRAAAAAATSTAAAASLIPGRTVLVPSSARAATATAATSAKACGSVSSPGINAGGGSGVGDKGARSNPRGSGHERRELQQPPSPLGPSATKRSTPEGSTPRLPTAARPTPRQLPPSPPPASSNTDGGGDAAKRARMDPELPAYDAVDPDADVDAAGRASLESLSFAQLAVNGLTANHHPSGRKRDRGTEAIANSRAAPSGVGATAAAAALDKDADWLRACWLGEDEDEEAEEEKDERKENAAKEVAKEGGSRGEGPELSPPSSIFSFGVRAVHDSAGGFGGSISIAGGFGAPVAAATTTAAVEDMGTPRAPIVQVATAAAATAGAVTPVEAANQAPQEQVLSSPARHSPRVSILQQQQQQRRKGSRSPTKQTVAVTALSP</sequence>
<protein>
    <submittedName>
        <fullName evidence="2">Uncharacterized protein</fullName>
    </submittedName>
</protein>
<proteinExistence type="predicted"/>
<feature type="compositionally biased region" description="Acidic residues" evidence="1">
    <location>
        <begin position="255"/>
        <end position="266"/>
    </location>
</feature>
<accession>A0A8J4CPA7</accession>
<dbReference type="AlphaFoldDB" id="A0A8J4CPA7"/>
<evidence type="ECO:0000256" key="1">
    <source>
        <dbReference type="SAM" id="MobiDB-lite"/>
    </source>
</evidence>
<keyword evidence="3" id="KW-1185">Reference proteome</keyword>
<reference evidence="2" key="1">
    <citation type="journal article" date="2021" name="Proc. Natl. Acad. Sci. U.S.A.">
        <title>Three genomes in the algal genus Volvox reveal the fate of a haploid sex-determining region after a transition to homothallism.</title>
        <authorList>
            <person name="Yamamoto K."/>
            <person name="Hamaji T."/>
            <person name="Kawai-Toyooka H."/>
            <person name="Matsuzaki R."/>
            <person name="Takahashi F."/>
            <person name="Nishimura Y."/>
            <person name="Kawachi M."/>
            <person name="Noguchi H."/>
            <person name="Minakuchi Y."/>
            <person name="Umen J.G."/>
            <person name="Toyoda A."/>
            <person name="Nozaki H."/>
        </authorList>
    </citation>
    <scope>NUCLEOTIDE SEQUENCE</scope>
    <source>
        <strain evidence="2">NIES-3786</strain>
    </source>
</reference>
<name>A0A8J4CPA7_9CHLO</name>
<feature type="region of interest" description="Disordered" evidence="1">
    <location>
        <begin position="204"/>
        <end position="234"/>
    </location>
</feature>
<gene>
    <name evidence="2" type="ORF">Vretifemale_12565</name>
</gene>
<organism evidence="2 3">
    <name type="scientific">Volvox reticuliferus</name>
    <dbReference type="NCBI Taxonomy" id="1737510"/>
    <lineage>
        <taxon>Eukaryota</taxon>
        <taxon>Viridiplantae</taxon>
        <taxon>Chlorophyta</taxon>
        <taxon>core chlorophytes</taxon>
        <taxon>Chlorophyceae</taxon>
        <taxon>CS clade</taxon>
        <taxon>Chlamydomonadales</taxon>
        <taxon>Volvocaceae</taxon>
        <taxon>Volvox</taxon>
    </lineage>
</organism>
<dbReference type="EMBL" id="BNCP01000028">
    <property type="protein sequence ID" value="GIL83886.1"/>
    <property type="molecule type" value="Genomic_DNA"/>
</dbReference>
<feature type="compositionally biased region" description="Pro residues" evidence="1">
    <location>
        <begin position="143"/>
        <end position="152"/>
    </location>
</feature>
<feature type="compositionally biased region" description="Low complexity" evidence="1">
    <location>
        <begin position="131"/>
        <end position="142"/>
    </location>
</feature>
<feature type="compositionally biased region" description="Gly residues" evidence="1">
    <location>
        <begin position="84"/>
        <end position="93"/>
    </location>
</feature>
<feature type="region of interest" description="Disordered" evidence="1">
    <location>
        <begin position="362"/>
        <end position="412"/>
    </location>
</feature>
<feature type="region of interest" description="Disordered" evidence="1">
    <location>
        <begin position="66"/>
        <end position="180"/>
    </location>
</feature>
<feature type="region of interest" description="Disordered" evidence="1">
    <location>
        <begin position="253"/>
        <end position="295"/>
    </location>
</feature>
<dbReference type="Proteomes" id="UP000747110">
    <property type="component" value="Unassembled WGS sequence"/>
</dbReference>
<comment type="caution">
    <text evidence="2">The sequence shown here is derived from an EMBL/GenBank/DDBJ whole genome shotgun (WGS) entry which is preliminary data.</text>
</comment>